<comment type="caution">
    <text evidence="4">The sequence shown here is derived from an EMBL/GenBank/DDBJ whole genome shotgun (WGS) entry which is preliminary data.</text>
</comment>
<dbReference type="InterPro" id="IPR023772">
    <property type="entry name" value="DNA-bd_HTH_TetR-type_CS"/>
</dbReference>
<dbReference type="PANTHER" id="PTHR43479:SF11">
    <property type="entry name" value="ACREF_ENVCD OPERON REPRESSOR-RELATED"/>
    <property type="match status" value="1"/>
</dbReference>
<sequence length="196" mass="23402">MPRIFDESGREKLRMQLLENGFQLIKRFGLKKTSVKDITKASGIATGTFYNFFKTKEEFVYQIILYKREQSKTKFQTLIEQNKMLDRMVFRELLQSMFFADNNIFEYLSPEEVAMLYARWPENYMKKEGTAEQTTMWILNHVAHRRPDCNWKVFANFCKAVSLIQYGKENLYSEAYDEMMEHIIDMVLDYVIPEDA</sequence>
<dbReference type="GO" id="GO:0003677">
    <property type="term" value="F:DNA binding"/>
    <property type="evidence" value="ECO:0007669"/>
    <property type="project" value="UniProtKB-UniRule"/>
</dbReference>
<evidence type="ECO:0000256" key="1">
    <source>
        <dbReference type="ARBA" id="ARBA00023125"/>
    </source>
</evidence>
<dbReference type="PROSITE" id="PS01081">
    <property type="entry name" value="HTH_TETR_1"/>
    <property type="match status" value="1"/>
</dbReference>
<keyword evidence="5" id="KW-1185">Reference proteome</keyword>
<evidence type="ECO:0000259" key="3">
    <source>
        <dbReference type="PROSITE" id="PS50977"/>
    </source>
</evidence>
<dbReference type="SUPFAM" id="SSF46689">
    <property type="entry name" value="Homeodomain-like"/>
    <property type="match status" value="1"/>
</dbReference>
<name>A0A939IHL2_CLOAM</name>
<proteinExistence type="predicted"/>
<protein>
    <submittedName>
        <fullName evidence="4">TetR/AcrR family transcriptional regulator</fullName>
    </submittedName>
</protein>
<dbReference type="InterPro" id="IPR001647">
    <property type="entry name" value="HTH_TetR"/>
</dbReference>
<evidence type="ECO:0000256" key="2">
    <source>
        <dbReference type="PROSITE-ProRule" id="PRU00335"/>
    </source>
</evidence>
<feature type="domain" description="HTH tetR-type" evidence="3">
    <location>
        <begin position="11"/>
        <end position="71"/>
    </location>
</feature>
<organism evidence="4 5">
    <name type="scientific">Clostridium aminobutyricum</name>
    <dbReference type="NCBI Taxonomy" id="33953"/>
    <lineage>
        <taxon>Bacteria</taxon>
        <taxon>Bacillati</taxon>
        <taxon>Bacillota</taxon>
        <taxon>Clostridia</taxon>
        <taxon>Eubacteriales</taxon>
        <taxon>Clostridiaceae</taxon>
        <taxon>Clostridium</taxon>
    </lineage>
</organism>
<dbReference type="EMBL" id="JAFJZZ010000005">
    <property type="protein sequence ID" value="MBN7773922.1"/>
    <property type="molecule type" value="Genomic_DNA"/>
</dbReference>
<dbReference type="InterPro" id="IPR050624">
    <property type="entry name" value="HTH-type_Tx_Regulator"/>
</dbReference>
<dbReference type="Gene3D" id="1.10.357.10">
    <property type="entry name" value="Tetracycline Repressor, domain 2"/>
    <property type="match status" value="1"/>
</dbReference>
<evidence type="ECO:0000313" key="5">
    <source>
        <dbReference type="Proteomes" id="UP000664545"/>
    </source>
</evidence>
<gene>
    <name evidence="4" type="ORF">JYB65_11165</name>
</gene>
<dbReference type="Proteomes" id="UP000664545">
    <property type="component" value="Unassembled WGS sequence"/>
</dbReference>
<evidence type="ECO:0000313" key="4">
    <source>
        <dbReference type="EMBL" id="MBN7773922.1"/>
    </source>
</evidence>
<dbReference type="PROSITE" id="PS50977">
    <property type="entry name" value="HTH_TETR_2"/>
    <property type="match status" value="1"/>
</dbReference>
<keyword evidence="1 2" id="KW-0238">DNA-binding</keyword>
<dbReference type="PANTHER" id="PTHR43479">
    <property type="entry name" value="ACREF/ENVCD OPERON REPRESSOR-RELATED"/>
    <property type="match status" value="1"/>
</dbReference>
<feature type="DNA-binding region" description="H-T-H motif" evidence="2">
    <location>
        <begin position="34"/>
        <end position="53"/>
    </location>
</feature>
<accession>A0A939IHL2</accession>
<dbReference type="AlphaFoldDB" id="A0A939IHL2"/>
<dbReference type="Pfam" id="PF00440">
    <property type="entry name" value="TetR_N"/>
    <property type="match status" value="1"/>
</dbReference>
<reference evidence="4" key="1">
    <citation type="submission" date="2021-02" db="EMBL/GenBank/DDBJ databases">
        <title>Abyssanaerobacter marinus gen.nov., sp., nov, anaerobic bacterium isolated from the Onnuri vent field of Indian Ocean and suggestion of Mogibacteriaceae fam. nov., and proposal of reclassification of ambiguous this family's genus member.</title>
        <authorList>
            <person name="Kim Y.J."/>
            <person name="Yang J.-A."/>
        </authorList>
    </citation>
    <scope>NUCLEOTIDE SEQUENCE</scope>
    <source>
        <strain evidence="4">DSM 2634</strain>
    </source>
</reference>
<dbReference type="InterPro" id="IPR009057">
    <property type="entry name" value="Homeodomain-like_sf"/>
</dbReference>
<dbReference type="RefSeq" id="WP_206582762.1">
    <property type="nucleotide sequence ID" value="NZ_JAFJZZ010000005.1"/>
</dbReference>